<reference evidence="4" key="2">
    <citation type="submission" date="2021-04" db="EMBL/GenBank/DDBJ databases">
        <authorList>
            <person name="Gilroy R."/>
        </authorList>
    </citation>
    <scope>NUCLEOTIDE SEQUENCE</scope>
    <source>
        <strain evidence="4">ChiBcec16_6824</strain>
    </source>
</reference>
<name>A0A9D1Y7M2_9FIRM</name>
<comment type="similarity">
    <text evidence="1">Belongs to the PrpD family.</text>
</comment>
<dbReference type="InterPro" id="IPR005656">
    <property type="entry name" value="MmgE_PrpD"/>
</dbReference>
<dbReference type="InterPro" id="IPR042183">
    <property type="entry name" value="MmgE/PrpD_sf_1"/>
</dbReference>
<dbReference type="Pfam" id="PF19305">
    <property type="entry name" value="MmgE_PrpD_C"/>
    <property type="match status" value="1"/>
</dbReference>
<feature type="domain" description="MmgE/PrpD N-terminal" evidence="2">
    <location>
        <begin position="6"/>
        <end position="250"/>
    </location>
</feature>
<dbReference type="EMBL" id="DXDX01000073">
    <property type="protein sequence ID" value="HIY21040.1"/>
    <property type="molecule type" value="Genomic_DNA"/>
</dbReference>
<dbReference type="Gene3D" id="1.10.4100.10">
    <property type="entry name" value="2-methylcitrate dehydratase PrpD"/>
    <property type="match status" value="1"/>
</dbReference>
<evidence type="ECO:0000313" key="4">
    <source>
        <dbReference type="EMBL" id="HIY21040.1"/>
    </source>
</evidence>
<proteinExistence type="inferred from homology"/>
<dbReference type="InterPro" id="IPR036148">
    <property type="entry name" value="MmgE/PrpD_sf"/>
</dbReference>
<feature type="domain" description="MmgE/PrpD C-terminal" evidence="3">
    <location>
        <begin position="273"/>
        <end position="441"/>
    </location>
</feature>
<dbReference type="SUPFAM" id="SSF103378">
    <property type="entry name" value="2-methylcitrate dehydratase PrpD"/>
    <property type="match status" value="1"/>
</dbReference>
<dbReference type="InterPro" id="IPR045336">
    <property type="entry name" value="MmgE_PrpD_N"/>
</dbReference>
<evidence type="ECO:0000259" key="3">
    <source>
        <dbReference type="Pfam" id="PF19305"/>
    </source>
</evidence>
<comment type="caution">
    <text evidence="4">The sequence shown here is derived from an EMBL/GenBank/DDBJ whole genome shotgun (WGS) entry which is preliminary data.</text>
</comment>
<reference evidence="4" key="1">
    <citation type="journal article" date="2021" name="PeerJ">
        <title>Extensive microbial diversity within the chicken gut microbiome revealed by metagenomics and culture.</title>
        <authorList>
            <person name="Gilroy R."/>
            <person name="Ravi A."/>
            <person name="Getino M."/>
            <person name="Pursley I."/>
            <person name="Horton D.L."/>
            <person name="Alikhan N.F."/>
            <person name="Baker D."/>
            <person name="Gharbi K."/>
            <person name="Hall N."/>
            <person name="Watson M."/>
            <person name="Adriaenssens E.M."/>
            <person name="Foster-Nyarko E."/>
            <person name="Jarju S."/>
            <person name="Secka A."/>
            <person name="Antonio M."/>
            <person name="Oren A."/>
            <person name="Chaudhuri R.R."/>
            <person name="La Ragione R."/>
            <person name="Hildebrand F."/>
            <person name="Pallen M.J."/>
        </authorList>
    </citation>
    <scope>NUCLEOTIDE SEQUENCE</scope>
    <source>
        <strain evidence="4">ChiBcec16_6824</strain>
    </source>
</reference>
<sequence length="461" mass="49886">MPDQTRKLAELVAHTAYEDLPPEVVERAKVVMLDTLSCAVAGYTKAPEECGWIIRMAKELGGAPESTIWMDGTKVSALAAALANSCMVHTIDFDDTHLESVAHLGSSLLGAVLSLGEKCRATGKEVLTAFVLGFEVAARVGNSVNKGAVHRHYKYWHPTATCGTIGCAAACAKLLKLDAQETEMALGLGIDQAAGFRYCIDRGDFSKSLHPAWAAMRGVMAAQLIAIGANGPVGLLEYPTGFCAAMCDAPVLDYLDEGLGTDWAILQDALKLYPTIHGSHSGIEATLNLVLEHDLKPEEIAHVLIRLSPLAKGQGVNYAPSNVLAARLSIPCCIAIAITQRRVTLDDFTEERIHDPDFLAYMQKVAVEPEPEFHQRYPDSGFTSEATITTTDGRTFTCLVPYCKAHPKRPATQADLKEKYDMLAGITWSPERARQVYDLCTQLETQADIGALIALFQEGEP</sequence>
<protein>
    <submittedName>
        <fullName evidence="4">MmgE/PrpD family protein</fullName>
    </submittedName>
</protein>
<dbReference type="InterPro" id="IPR042188">
    <property type="entry name" value="MmgE/PrpD_sf_2"/>
</dbReference>
<dbReference type="PANTHER" id="PTHR16943:SF8">
    <property type="entry name" value="2-METHYLCITRATE DEHYDRATASE"/>
    <property type="match status" value="1"/>
</dbReference>
<accession>A0A9D1Y7M2</accession>
<evidence type="ECO:0000259" key="2">
    <source>
        <dbReference type="Pfam" id="PF03972"/>
    </source>
</evidence>
<dbReference type="GO" id="GO:0016829">
    <property type="term" value="F:lyase activity"/>
    <property type="evidence" value="ECO:0007669"/>
    <property type="project" value="InterPro"/>
</dbReference>
<dbReference type="AlphaFoldDB" id="A0A9D1Y7M2"/>
<dbReference type="InterPro" id="IPR045337">
    <property type="entry name" value="MmgE_PrpD_C"/>
</dbReference>
<evidence type="ECO:0000313" key="5">
    <source>
        <dbReference type="Proteomes" id="UP000823868"/>
    </source>
</evidence>
<dbReference type="Gene3D" id="3.30.1330.120">
    <property type="entry name" value="2-methylcitrate dehydratase PrpD"/>
    <property type="match status" value="1"/>
</dbReference>
<evidence type="ECO:0000256" key="1">
    <source>
        <dbReference type="ARBA" id="ARBA00006174"/>
    </source>
</evidence>
<organism evidence="4 5">
    <name type="scientific">Candidatus Flavonifractor merdigallinarum</name>
    <dbReference type="NCBI Taxonomy" id="2838589"/>
    <lineage>
        <taxon>Bacteria</taxon>
        <taxon>Bacillati</taxon>
        <taxon>Bacillota</taxon>
        <taxon>Clostridia</taxon>
        <taxon>Eubacteriales</taxon>
        <taxon>Oscillospiraceae</taxon>
        <taxon>Flavonifractor</taxon>
    </lineage>
</organism>
<gene>
    <name evidence="4" type="ORF">H9841_03945</name>
</gene>
<dbReference type="Proteomes" id="UP000823868">
    <property type="component" value="Unassembled WGS sequence"/>
</dbReference>
<dbReference type="PANTHER" id="PTHR16943">
    <property type="entry name" value="2-METHYLCITRATE DEHYDRATASE-RELATED"/>
    <property type="match status" value="1"/>
</dbReference>
<dbReference type="Pfam" id="PF03972">
    <property type="entry name" value="MmgE_PrpD_N"/>
    <property type="match status" value="1"/>
</dbReference>